<accession>A0A344TSE1</accession>
<dbReference type="Pfam" id="PF08279">
    <property type="entry name" value="HTH_11"/>
    <property type="match status" value="1"/>
</dbReference>
<dbReference type="InterPro" id="IPR036388">
    <property type="entry name" value="WH-like_DNA-bd_sf"/>
</dbReference>
<evidence type="ECO:0000313" key="3">
    <source>
        <dbReference type="EMBL" id="AXE21562.1"/>
    </source>
</evidence>
<evidence type="ECO:0000313" key="4">
    <source>
        <dbReference type="Proteomes" id="UP000251993"/>
    </source>
</evidence>
<dbReference type="SUPFAM" id="SSF46785">
    <property type="entry name" value="Winged helix' DNA-binding domain"/>
    <property type="match status" value="1"/>
</dbReference>
<dbReference type="InterPro" id="IPR026881">
    <property type="entry name" value="WYL_dom"/>
</dbReference>
<feature type="domain" description="Helix-turn-helix type 11" evidence="1">
    <location>
        <begin position="6"/>
        <end position="58"/>
    </location>
</feature>
<dbReference type="Pfam" id="PF13280">
    <property type="entry name" value="WYL"/>
    <property type="match status" value="1"/>
</dbReference>
<organism evidence="3 4">
    <name type="scientific">Runella rosea</name>
    <dbReference type="NCBI Taxonomy" id="2259595"/>
    <lineage>
        <taxon>Bacteria</taxon>
        <taxon>Pseudomonadati</taxon>
        <taxon>Bacteroidota</taxon>
        <taxon>Cytophagia</taxon>
        <taxon>Cytophagales</taxon>
        <taxon>Spirosomataceae</taxon>
        <taxon>Runella</taxon>
    </lineage>
</organism>
<dbReference type="InterPro" id="IPR013196">
    <property type="entry name" value="HTH_11"/>
</dbReference>
<dbReference type="PANTHER" id="PTHR34580">
    <property type="match status" value="1"/>
</dbReference>
<dbReference type="KEGG" id="run:DR864_15505"/>
<dbReference type="Gene3D" id="1.10.10.10">
    <property type="entry name" value="Winged helix-like DNA-binding domain superfamily/Winged helix DNA-binding domain"/>
    <property type="match status" value="1"/>
</dbReference>
<evidence type="ECO:0000259" key="1">
    <source>
        <dbReference type="Pfam" id="PF08279"/>
    </source>
</evidence>
<dbReference type="AlphaFoldDB" id="A0A344TSE1"/>
<proteinExistence type="predicted"/>
<dbReference type="PROSITE" id="PS52050">
    <property type="entry name" value="WYL"/>
    <property type="match status" value="1"/>
</dbReference>
<name>A0A344TSE1_9BACT</name>
<dbReference type="InterPro" id="IPR051534">
    <property type="entry name" value="CBASS_pafABC_assoc_protein"/>
</dbReference>
<dbReference type="Proteomes" id="UP000251993">
    <property type="component" value="Chromosome"/>
</dbReference>
<protein>
    <submittedName>
        <fullName evidence="3">YafY family transcriptional regulator</fullName>
    </submittedName>
</protein>
<gene>
    <name evidence="3" type="ORF">DR864_15505</name>
</gene>
<dbReference type="InterPro" id="IPR036390">
    <property type="entry name" value="WH_DNA-bd_sf"/>
</dbReference>
<dbReference type="PANTHER" id="PTHR34580:SF1">
    <property type="entry name" value="PROTEIN PAFC"/>
    <property type="match status" value="1"/>
</dbReference>
<evidence type="ECO:0000259" key="2">
    <source>
        <dbReference type="Pfam" id="PF13280"/>
    </source>
</evidence>
<dbReference type="EMBL" id="CP030850">
    <property type="protein sequence ID" value="AXE21562.1"/>
    <property type="molecule type" value="Genomic_DNA"/>
</dbReference>
<dbReference type="OrthoDB" id="9815009at2"/>
<feature type="domain" description="WYL" evidence="2">
    <location>
        <begin position="136"/>
        <end position="203"/>
    </location>
</feature>
<keyword evidence="4" id="KW-1185">Reference proteome</keyword>
<reference evidence="3 4" key="1">
    <citation type="submission" date="2018-07" db="EMBL/GenBank/DDBJ databases">
        <title>Genome sequencing of Runella.</title>
        <authorList>
            <person name="Baek M.-G."/>
            <person name="Yi H."/>
        </authorList>
    </citation>
    <scope>NUCLEOTIDE SEQUENCE [LARGE SCALE GENOMIC DNA]</scope>
    <source>
        <strain evidence="3 4">HYN0085</strain>
    </source>
</reference>
<sequence>MNRIDRLLAIALTLQSRKYTSAEVLSERFGMSVRTVYRDLKALDEIGIPIGFESNKGYYIMQGYFLPPVMFSTEEANALVLVESIVERFTDKSIRRHYHSALNKVKSVLKHQQKEHVEHLEEKVVTSASCPNHNFEYLAEIQTSITNQTILQLHYQNAGQEGSLREIEPIGMIFYSMAWHVIGWCWLRNEYRDFKVARILKLQNTYKAFRKANHQHLNDYIKQQQIKMVLT</sequence>
<dbReference type="RefSeq" id="WP_114070303.1">
    <property type="nucleotide sequence ID" value="NZ_CP030850.1"/>
</dbReference>